<comment type="similarity">
    <text evidence="1">Belongs to the TRAFAC class TrmE-Era-EngA-EngB-Septin-like GTPase superfamily. AIG1/Toc34/Toc159-like paraseptin GTPase family. IAN subfamily.</text>
</comment>
<dbReference type="OrthoDB" id="10061751at2759"/>
<comment type="caution">
    <text evidence="5">The sequence shown here is derived from an EMBL/GenBank/DDBJ whole genome shotgun (WGS) entry which is preliminary data.</text>
</comment>
<dbReference type="Pfam" id="PF04548">
    <property type="entry name" value="AIG1"/>
    <property type="match status" value="1"/>
</dbReference>
<accession>A0A8S3PZG1</accession>
<evidence type="ECO:0000313" key="5">
    <source>
        <dbReference type="EMBL" id="CAG2189448.1"/>
    </source>
</evidence>
<dbReference type="AlphaFoldDB" id="A0A8S3PZG1"/>
<keyword evidence="6" id="KW-1185">Reference proteome</keyword>
<dbReference type="PANTHER" id="PTHR10903">
    <property type="entry name" value="GTPASE, IMAP FAMILY MEMBER-RELATED"/>
    <property type="match status" value="1"/>
</dbReference>
<dbReference type="GO" id="GO:0005525">
    <property type="term" value="F:GTP binding"/>
    <property type="evidence" value="ECO:0007669"/>
    <property type="project" value="UniProtKB-KW"/>
</dbReference>
<feature type="domain" description="AIG1-type G" evidence="4">
    <location>
        <begin position="1"/>
        <end position="163"/>
    </location>
</feature>
<protein>
    <recommendedName>
        <fullName evidence="4">AIG1-type G domain-containing protein</fullName>
    </recommendedName>
</protein>
<dbReference type="PANTHER" id="PTHR10903:SF184">
    <property type="entry name" value="GTP-BINDING PROTEIN A"/>
    <property type="match status" value="1"/>
</dbReference>
<organism evidence="5 6">
    <name type="scientific">Mytilus edulis</name>
    <name type="common">Blue mussel</name>
    <dbReference type="NCBI Taxonomy" id="6550"/>
    <lineage>
        <taxon>Eukaryota</taxon>
        <taxon>Metazoa</taxon>
        <taxon>Spiralia</taxon>
        <taxon>Lophotrochozoa</taxon>
        <taxon>Mollusca</taxon>
        <taxon>Bivalvia</taxon>
        <taxon>Autobranchia</taxon>
        <taxon>Pteriomorphia</taxon>
        <taxon>Mytilida</taxon>
        <taxon>Mytiloidea</taxon>
        <taxon>Mytilidae</taxon>
        <taxon>Mytilinae</taxon>
        <taxon>Mytilus</taxon>
    </lineage>
</organism>
<dbReference type="PROSITE" id="PS51720">
    <property type="entry name" value="G_AIG1"/>
    <property type="match status" value="1"/>
</dbReference>
<dbReference type="Proteomes" id="UP000683360">
    <property type="component" value="Unassembled WGS sequence"/>
</dbReference>
<dbReference type="SUPFAM" id="SSF52540">
    <property type="entry name" value="P-loop containing nucleoside triphosphate hydrolases"/>
    <property type="match status" value="1"/>
</dbReference>
<name>A0A8S3PZG1_MYTED</name>
<evidence type="ECO:0000313" key="6">
    <source>
        <dbReference type="Proteomes" id="UP000683360"/>
    </source>
</evidence>
<evidence type="ECO:0000256" key="2">
    <source>
        <dbReference type="ARBA" id="ARBA00022741"/>
    </source>
</evidence>
<evidence type="ECO:0000256" key="3">
    <source>
        <dbReference type="ARBA" id="ARBA00023134"/>
    </source>
</evidence>
<keyword evidence="2" id="KW-0547">Nucleotide-binding</keyword>
<dbReference type="InterPro" id="IPR045058">
    <property type="entry name" value="GIMA/IAN/Toc"/>
</dbReference>
<sequence length="236" mass="27202">MGKMRWKEKVYTVVDTPGLFDTKMTEDRLKLELVRCFSMLSPGPHVILYVFKAQRYTEEEIKTTNQVMDLLKESPYSHMVICFTGKDDLKFDGVTENEFLQRCTGHLGNLISRCKGNILFVNNRLTQPDEIDDQWKHINVCIEKIQNQNNGPYYSNALLQAIEETLEKRILVAAQVAVVNESRALLQWKISENDPSTSDLQNVLIDLAKWFCASVINVFIPWYIPKAITDYLCSIS</sequence>
<gene>
    <name evidence="5" type="ORF">MEDL_4817</name>
</gene>
<reference evidence="5" key="1">
    <citation type="submission" date="2021-03" db="EMBL/GenBank/DDBJ databases">
        <authorList>
            <person name="Bekaert M."/>
        </authorList>
    </citation>
    <scope>NUCLEOTIDE SEQUENCE</scope>
</reference>
<dbReference type="InterPro" id="IPR006703">
    <property type="entry name" value="G_AIG1"/>
</dbReference>
<proteinExistence type="inferred from homology"/>
<dbReference type="InterPro" id="IPR027417">
    <property type="entry name" value="P-loop_NTPase"/>
</dbReference>
<keyword evidence="3" id="KW-0342">GTP-binding</keyword>
<evidence type="ECO:0000259" key="4">
    <source>
        <dbReference type="PROSITE" id="PS51720"/>
    </source>
</evidence>
<dbReference type="EMBL" id="CAJPWZ010000293">
    <property type="protein sequence ID" value="CAG2189448.1"/>
    <property type="molecule type" value="Genomic_DNA"/>
</dbReference>
<evidence type="ECO:0000256" key="1">
    <source>
        <dbReference type="ARBA" id="ARBA00008535"/>
    </source>
</evidence>
<dbReference type="Gene3D" id="3.40.50.300">
    <property type="entry name" value="P-loop containing nucleotide triphosphate hydrolases"/>
    <property type="match status" value="1"/>
</dbReference>